<dbReference type="CDD" id="cd03360">
    <property type="entry name" value="LbH_AT_putative"/>
    <property type="match status" value="1"/>
</dbReference>
<proteinExistence type="predicted"/>
<dbReference type="OrthoDB" id="9815592at2"/>
<name>W9GB91_9MICO</name>
<dbReference type="PANTHER" id="PTHR43300:SF7">
    <property type="entry name" value="UDP-N-ACETYLBACILLOSAMINE N-ACETYLTRANSFERASE"/>
    <property type="match status" value="1"/>
</dbReference>
<evidence type="ECO:0000256" key="3">
    <source>
        <dbReference type="PIRSR" id="PIRSR620019-1"/>
    </source>
</evidence>
<dbReference type="NCBIfam" id="TIGR03570">
    <property type="entry name" value="NeuD_NnaD"/>
    <property type="match status" value="1"/>
</dbReference>
<dbReference type="Pfam" id="PF17836">
    <property type="entry name" value="PglD_N"/>
    <property type="match status" value="1"/>
</dbReference>
<feature type="binding site" evidence="4">
    <location>
        <position position="74"/>
    </location>
    <ligand>
        <name>substrate</name>
    </ligand>
</feature>
<dbReference type="InterPro" id="IPR050179">
    <property type="entry name" value="Trans_hexapeptide_repeat"/>
</dbReference>
<evidence type="ECO:0000256" key="1">
    <source>
        <dbReference type="ARBA" id="ARBA00022679"/>
    </source>
</evidence>
<feature type="domain" description="PglD N-terminal" evidence="5">
    <location>
        <begin position="10"/>
        <end position="84"/>
    </location>
</feature>
<evidence type="ECO:0000259" key="5">
    <source>
        <dbReference type="Pfam" id="PF17836"/>
    </source>
</evidence>
<protein>
    <submittedName>
        <fullName evidence="6">Serine acetyltransferase</fullName>
    </submittedName>
</protein>
<dbReference type="InterPro" id="IPR011004">
    <property type="entry name" value="Trimer_LpxA-like_sf"/>
</dbReference>
<dbReference type="InterPro" id="IPR020019">
    <property type="entry name" value="AcTrfase_PglD-like"/>
</dbReference>
<reference evidence="6 7" key="1">
    <citation type="submission" date="2013-08" db="EMBL/GenBank/DDBJ databases">
        <title>Intrasporangium oryzae NRRL B-24470.</title>
        <authorList>
            <person name="Liu H."/>
            <person name="Wang G."/>
        </authorList>
    </citation>
    <scope>NUCLEOTIDE SEQUENCE [LARGE SCALE GENOMIC DNA]</scope>
    <source>
        <strain evidence="6 7">NRRL B-24470</strain>
    </source>
</reference>
<dbReference type="STRING" id="1386089.N865_11380"/>
<dbReference type="InterPro" id="IPR018357">
    <property type="entry name" value="Hexapep_transf_CS"/>
</dbReference>
<organism evidence="6 7">
    <name type="scientific">Intrasporangium oryzae NRRL B-24470</name>
    <dbReference type="NCBI Taxonomy" id="1386089"/>
    <lineage>
        <taxon>Bacteria</taxon>
        <taxon>Bacillati</taxon>
        <taxon>Actinomycetota</taxon>
        <taxon>Actinomycetes</taxon>
        <taxon>Micrococcales</taxon>
        <taxon>Intrasporangiaceae</taxon>
        <taxon>Intrasporangium</taxon>
    </lineage>
</organism>
<evidence type="ECO:0000256" key="2">
    <source>
        <dbReference type="ARBA" id="ARBA00022737"/>
    </source>
</evidence>
<dbReference type="Gene3D" id="2.160.10.10">
    <property type="entry name" value="Hexapeptide repeat proteins"/>
    <property type="match status" value="1"/>
</dbReference>
<keyword evidence="1 6" id="KW-0808">Transferase</keyword>
<dbReference type="GO" id="GO:0016740">
    <property type="term" value="F:transferase activity"/>
    <property type="evidence" value="ECO:0007669"/>
    <property type="project" value="UniProtKB-KW"/>
</dbReference>
<sequence>MPDPADAGWLVLGAGGHARSVVDVIGRRGDRVVAVVGAAEGGDWEPWGIERLDDDVAAFERIVAEGLRAAVAIGAVEPRLAVVRAILALGGTVPALVAGTATVGGCSAVGHGTVVLEHAHVGPASRLGAGVIVNTAAIVEHDCVVGDGVHVAPGACLLGGVTVGERTLVGSGARVLPGITVGAGVTIAAGAVVTRNVPDDATVVGSPARDLHPDRGSTR</sequence>
<dbReference type="PANTHER" id="PTHR43300">
    <property type="entry name" value="ACETYLTRANSFERASE"/>
    <property type="match status" value="1"/>
</dbReference>
<feature type="binding site" evidence="4">
    <location>
        <position position="150"/>
    </location>
    <ligand>
        <name>acetyl-CoA</name>
        <dbReference type="ChEBI" id="CHEBI:57288"/>
    </ligand>
</feature>
<accession>W9GB91</accession>
<dbReference type="Pfam" id="PF00132">
    <property type="entry name" value="Hexapep"/>
    <property type="match status" value="1"/>
</dbReference>
<dbReference type="AlphaFoldDB" id="W9GB91"/>
<dbReference type="Proteomes" id="UP000019489">
    <property type="component" value="Unassembled WGS sequence"/>
</dbReference>
<dbReference type="eggNOG" id="COG0110">
    <property type="taxonomic scope" value="Bacteria"/>
</dbReference>
<gene>
    <name evidence="6" type="ORF">N865_11380</name>
</gene>
<dbReference type="Gene3D" id="3.40.50.20">
    <property type="match status" value="1"/>
</dbReference>
<dbReference type="PROSITE" id="PS00101">
    <property type="entry name" value="HEXAPEP_TRANSFERASES"/>
    <property type="match status" value="1"/>
</dbReference>
<evidence type="ECO:0000313" key="7">
    <source>
        <dbReference type="Proteomes" id="UP000019489"/>
    </source>
</evidence>
<comment type="caution">
    <text evidence="6">The sequence shown here is derived from an EMBL/GenBank/DDBJ whole genome shotgun (WGS) entry which is preliminary data.</text>
</comment>
<dbReference type="InterPro" id="IPR001451">
    <property type="entry name" value="Hexapep"/>
</dbReference>
<dbReference type="RefSeq" id="WP_034806706.1">
    <property type="nucleotide sequence ID" value="NZ_AWSA01000027.1"/>
</dbReference>
<keyword evidence="2" id="KW-0677">Repeat</keyword>
<evidence type="ECO:0000313" key="6">
    <source>
        <dbReference type="EMBL" id="EWT01124.1"/>
    </source>
</evidence>
<evidence type="ECO:0000256" key="4">
    <source>
        <dbReference type="PIRSR" id="PIRSR620019-2"/>
    </source>
</evidence>
<feature type="site" description="Increases basicity of active site His" evidence="3">
    <location>
        <position position="142"/>
    </location>
</feature>
<feature type="active site" description="Proton acceptor" evidence="3">
    <location>
        <position position="141"/>
    </location>
</feature>
<dbReference type="EMBL" id="AWSA01000027">
    <property type="protein sequence ID" value="EWT01124.1"/>
    <property type="molecule type" value="Genomic_DNA"/>
</dbReference>
<dbReference type="SUPFAM" id="SSF51161">
    <property type="entry name" value="Trimeric LpxA-like enzymes"/>
    <property type="match status" value="1"/>
</dbReference>
<dbReference type="InterPro" id="IPR041561">
    <property type="entry name" value="PglD_N"/>
</dbReference>
<keyword evidence="7" id="KW-1185">Reference proteome</keyword>